<gene>
    <name evidence="1" type="ORF">SORDD14_01659</name>
</gene>
<name>A0A139NUV4_STROR</name>
<accession>A0A139NUV4</accession>
<comment type="caution">
    <text evidence="1">The sequence shown here is derived from an EMBL/GenBank/DDBJ whole genome shotgun (WGS) entry which is preliminary data.</text>
</comment>
<dbReference type="Proteomes" id="UP000070497">
    <property type="component" value="Unassembled WGS sequence"/>
</dbReference>
<evidence type="ECO:0000313" key="2">
    <source>
        <dbReference type="Proteomes" id="UP000070497"/>
    </source>
</evidence>
<reference evidence="1 2" key="1">
    <citation type="submission" date="2016-01" db="EMBL/GenBank/DDBJ databases">
        <title>Highly variable Streptococcus oralis are common among viridans streptococci isolated from primates.</title>
        <authorList>
            <person name="Denapaite D."/>
            <person name="Rieger M."/>
            <person name="Koendgen S."/>
            <person name="Brueckner R."/>
            <person name="Ochigava I."/>
            <person name="Kappeler P."/>
            <person name="Maetz-Rensing K."/>
            <person name="Leendertz F."/>
            <person name="Hakenbeck R."/>
        </authorList>
    </citation>
    <scope>NUCLEOTIDE SEQUENCE [LARGE SCALE GENOMIC DNA]</scope>
    <source>
        <strain evidence="1 2">DD14</strain>
    </source>
</reference>
<dbReference type="AlphaFoldDB" id="A0A139NUV4"/>
<organism evidence="1 2">
    <name type="scientific">Streptococcus oralis</name>
    <dbReference type="NCBI Taxonomy" id="1303"/>
    <lineage>
        <taxon>Bacteria</taxon>
        <taxon>Bacillati</taxon>
        <taxon>Bacillota</taxon>
        <taxon>Bacilli</taxon>
        <taxon>Lactobacillales</taxon>
        <taxon>Streptococcaceae</taxon>
        <taxon>Streptococcus</taxon>
    </lineage>
</organism>
<proteinExistence type="predicted"/>
<sequence>MSKQEASPISLENLKNDIQSFVEKVADEAIQQSETYSQAILLVSKNTSFSEHGLAMTKAIQDEITKRALNSRV</sequence>
<protein>
    <submittedName>
        <fullName evidence="1">Uncharacterized protein</fullName>
    </submittedName>
</protein>
<dbReference type="EMBL" id="LQRI01000216">
    <property type="protein sequence ID" value="KXT79603.1"/>
    <property type="molecule type" value="Genomic_DNA"/>
</dbReference>
<evidence type="ECO:0000313" key="1">
    <source>
        <dbReference type="EMBL" id="KXT79603.1"/>
    </source>
</evidence>
<dbReference type="PATRIC" id="fig|1303.77.peg.1845"/>
<dbReference type="RefSeq" id="WP_061420073.1">
    <property type="nucleotide sequence ID" value="NZ_KQ969340.1"/>
</dbReference>